<dbReference type="Proteomes" id="UP000275048">
    <property type="component" value="Unassembled WGS sequence"/>
</dbReference>
<feature type="transmembrane region" description="Helical" evidence="2">
    <location>
        <begin position="7"/>
        <end position="24"/>
    </location>
</feature>
<name>A0A3M8AL25_9MICO</name>
<evidence type="ECO:0000313" key="3">
    <source>
        <dbReference type="EMBL" id="RNB51891.1"/>
    </source>
</evidence>
<keyword evidence="2" id="KW-0472">Membrane</keyword>
<feature type="transmembrane region" description="Helical" evidence="2">
    <location>
        <begin position="36"/>
        <end position="61"/>
    </location>
</feature>
<comment type="caution">
    <text evidence="3">The sequence shown here is derived from an EMBL/GenBank/DDBJ whole genome shotgun (WGS) entry which is preliminary data.</text>
</comment>
<proteinExistence type="predicted"/>
<feature type="transmembrane region" description="Helical" evidence="2">
    <location>
        <begin position="111"/>
        <end position="131"/>
    </location>
</feature>
<sequence length="168" mass="16423">MSAARGILIGLGLGLVGAGGFVLLTEVPPDRYLGIVVWVGAAIVVHDAVIAPIAVAIGLGAARARGRVGRRGIAVAQGALLVGAILTAIALPAIIASTRGNPNPTILVGSYAWSLALAWAVLATVAAVALWRSGASARTVGSPQGAGAAADTGTESATDDGTGTARTK</sequence>
<organism evidence="3 4">
    <name type="scientific">Agromyces tardus</name>
    <dbReference type="NCBI Taxonomy" id="2583849"/>
    <lineage>
        <taxon>Bacteria</taxon>
        <taxon>Bacillati</taxon>
        <taxon>Actinomycetota</taxon>
        <taxon>Actinomycetes</taxon>
        <taxon>Micrococcales</taxon>
        <taxon>Microbacteriaceae</taxon>
        <taxon>Agromyces</taxon>
    </lineage>
</organism>
<dbReference type="EMBL" id="RHHB01000002">
    <property type="protein sequence ID" value="RNB51891.1"/>
    <property type="molecule type" value="Genomic_DNA"/>
</dbReference>
<dbReference type="RefSeq" id="WP_122935526.1">
    <property type="nucleotide sequence ID" value="NZ_JBHSNT010000044.1"/>
</dbReference>
<feature type="compositionally biased region" description="Polar residues" evidence="1">
    <location>
        <begin position="153"/>
        <end position="168"/>
    </location>
</feature>
<reference evidence="3 4" key="1">
    <citation type="submission" date="2018-10" db="EMBL/GenBank/DDBJ databases">
        <title>Isolation, diversity and antibacterial activity of antinobacteria from the wheat rhizosphere soil.</title>
        <authorList>
            <person name="Sun T."/>
        </authorList>
    </citation>
    <scope>NUCLEOTIDE SEQUENCE [LARGE SCALE GENOMIC DNA]</scope>
    <source>
        <strain evidence="3 4">SJ-23</strain>
    </source>
</reference>
<keyword evidence="4" id="KW-1185">Reference proteome</keyword>
<keyword evidence="2" id="KW-0812">Transmembrane</keyword>
<accession>A0A3M8AL25</accession>
<evidence type="ECO:0000256" key="1">
    <source>
        <dbReference type="SAM" id="MobiDB-lite"/>
    </source>
</evidence>
<dbReference type="AlphaFoldDB" id="A0A3M8AL25"/>
<evidence type="ECO:0000256" key="2">
    <source>
        <dbReference type="SAM" id="Phobius"/>
    </source>
</evidence>
<keyword evidence="2" id="KW-1133">Transmembrane helix</keyword>
<protein>
    <submittedName>
        <fullName evidence="3">Uncharacterized protein</fullName>
    </submittedName>
</protein>
<gene>
    <name evidence="3" type="ORF">EDM22_02835</name>
</gene>
<feature type="region of interest" description="Disordered" evidence="1">
    <location>
        <begin position="138"/>
        <end position="168"/>
    </location>
</feature>
<feature type="transmembrane region" description="Helical" evidence="2">
    <location>
        <begin position="73"/>
        <end position="96"/>
    </location>
</feature>
<evidence type="ECO:0000313" key="4">
    <source>
        <dbReference type="Proteomes" id="UP000275048"/>
    </source>
</evidence>